<dbReference type="PANTHER" id="PTHR28360:SF1">
    <property type="entry name" value="DYNACTIN SUBUNIT 3"/>
    <property type="match status" value="1"/>
</dbReference>
<organism evidence="2 3">
    <name type="scientific">Macrostomum lignano</name>
    <dbReference type="NCBI Taxonomy" id="282301"/>
    <lineage>
        <taxon>Eukaryota</taxon>
        <taxon>Metazoa</taxon>
        <taxon>Spiralia</taxon>
        <taxon>Lophotrochozoa</taxon>
        <taxon>Platyhelminthes</taxon>
        <taxon>Rhabditophora</taxon>
        <taxon>Macrostomorpha</taxon>
        <taxon>Macrostomida</taxon>
        <taxon>Macrostomidae</taxon>
        <taxon>Macrostomum</taxon>
    </lineage>
</organism>
<dbReference type="WBParaSite" id="maker-uti_cns_0023882-snap-gene-0.2-mRNA-1">
    <property type="protein sequence ID" value="maker-uti_cns_0023882-snap-gene-0.2-mRNA-1"/>
    <property type="gene ID" value="maker-uti_cns_0023882-snap-gene-0.2"/>
</dbReference>
<dbReference type="Proteomes" id="UP000095280">
    <property type="component" value="Unplaced"/>
</dbReference>
<dbReference type="PANTHER" id="PTHR28360">
    <property type="entry name" value="DYNACTIN SUBUNIT 3"/>
    <property type="match status" value="1"/>
</dbReference>
<evidence type="ECO:0000313" key="3">
    <source>
        <dbReference type="WBParaSite" id="maker-uti_cns_0023882-snap-gene-0.2-mRNA-1"/>
    </source>
</evidence>
<dbReference type="AlphaFoldDB" id="A0A1I8IXH1"/>
<feature type="region of interest" description="Disordered" evidence="1">
    <location>
        <begin position="184"/>
        <end position="203"/>
    </location>
</feature>
<dbReference type="GO" id="GO:0005869">
    <property type="term" value="C:dynactin complex"/>
    <property type="evidence" value="ECO:0007669"/>
    <property type="project" value="InterPro"/>
</dbReference>
<accession>A0A1I8IXH1</accession>
<dbReference type="Pfam" id="PF07426">
    <property type="entry name" value="Dynactin_p22"/>
    <property type="match status" value="1"/>
</dbReference>
<evidence type="ECO:0000313" key="2">
    <source>
        <dbReference type="Proteomes" id="UP000095280"/>
    </source>
</evidence>
<evidence type="ECO:0000256" key="1">
    <source>
        <dbReference type="SAM" id="MobiDB-lite"/>
    </source>
</evidence>
<dbReference type="InterPro" id="IPR009991">
    <property type="entry name" value="DCTN3"/>
</dbReference>
<name>A0A1I8IXH1_9PLAT</name>
<keyword evidence="2" id="KW-1185">Reference proteome</keyword>
<sequence length="237" mass="27093">MDYNVLKERIAEMEKKVFGANPPTLVKEAESCAETLQTVNKKYEASTAKRDKVQRILARFNEIDKYMDSRFCEETALSTEAKIRVILSEEQQIRETAAALERISELKSVLDSEHLRAADQKLLERFAELRQKQLEQTEDAQKLEQQTYELLNVYFSFMDLVSKQFIAWNKKVRAAEVHESVGTEAEYQRAQLQRPSTTGARPEPIDTWTAVQRWGTLNAAGRADFALSRCGAPVDAL</sequence>
<dbReference type="GO" id="GO:0061640">
    <property type="term" value="P:cytoskeleton-dependent cytokinesis"/>
    <property type="evidence" value="ECO:0007669"/>
    <property type="project" value="InterPro"/>
</dbReference>
<feature type="compositionally biased region" description="Polar residues" evidence="1">
    <location>
        <begin position="190"/>
        <end position="199"/>
    </location>
</feature>
<protein>
    <submittedName>
        <fullName evidence="3">Uncharacterized protein</fullName>
    </submittedName>
</protein>
<reference evidence="3" key="1">
    <citation type="submission" date="2016-11" db="UniProtKB">
        <authorList>
            <consortium name="WormBaseParasite"/>
        </authorList>
    </citation>
    <scope>IDENTIFICATION</scope>
</reference>
<proteinExistence type="predicted"/>